<evidence type="ECO:0000313" key="2">
    <source>
        <dbReference type="Proteomes" id="UP000007437"/>
    </source>
</evidence>
<dbReference type="AlphaFoldDB" id="E5ANE2"/>
<protein>
    <submittedName>
        <fullName evidence="1">Uncharacterized protein</fullName>
    </submittedName>
</protein>
<sequence>MNAFPLPITEAKRWLKNAEAAGFLTKKRRMGYRFCRNR</sequence>
<dbReference type="EMBL" id="FR687359">
    <property type="protein sequence ID" value="CBW76395.1"/>
    <property type="molecule type" value="Genomic_DNA"/>
</dbReference>
<reference evidence="1 2" key="1">
    <citation type="journal article" date="2011" name="J. Bacteriol.">
        <title>Complete genome sequence of Burkholderia rhizoxinica, an endosymbiont of Rhizopus microsporus.</title>
        <authorList>
            <person name="Lackner G."/>
            <person name="Moebius N."/>
            <person name="Partida-Martinez L."/>
            <person name="Hertweck C."/>
        </authorList>
    </citation>
    <scope>NUCLEOTIDE SEQUENCE [LARGE SCALE GENOMIC DNA]</scope>
    <source>
        <strain evidence="2">DSM 19002 / CIP 109453 / HKI 454</strain>
    </source>
</reference>
<accession>E5ANE2</accession>
<dbReference type="HOGENOM" id="CLU_3325754_0_0_4"/>
<dbReference type="KEGG" id="brh:RBRH_04078"/>
<name>E5ANE2_MYCRK</name>
<dbReference type="Proteomes" id="UP000007437">
    <property type="component" value="Chromosome"/>
</dbReference>
<gene>
    <name evidence="1" type="ordered locus">RBRH_04078</name>
</gene>
<organism evidence="1 2">
    <name type="scientific">Mycetohabitans rhizoxinica (strain DSM 19002 / CIP 109453 / HKI 454)</name>
    <name type="common">Paraburkholderia rhizoxinica</name>
    <dbReference type="NCBI Taxonomy" id="882378"/>
    <lineage>
        <taxon>Bacteria</taxon>
        <taxon>Pseudomonadati</taxon>
        <taxon>Pseudomonadota</taxon>
        <taxon>Betaproteobacteria</taxon>
        <taxon>Burkholderiales</taxon>
        <taxon>Burkholderiaceae</taxon>
        <taxon>Mycetohabitans</taxon>
    </lineage>
</organism>
<proteinExistence type="predicted"/>
<evidence type="ECO:0000313" key="1">
    <source>
        <dbReference type="EMBL" id="CBW76395.1"/>
    </source>
</evidence>